<dbReference type="EMBL" id="JABWDY010032998">
    <property type="protein sequence ID" value="KAF5183754.1"/>
    <property type="molecule type" value="Genomic_DNA"/>
</dbReference>
<accession>A0A7J6VF77</accession>
<evidence type="ECO:0000313" key="1">
    <source>
        <dbReference type="EMBL" id="KAF5183754.1"/>
    </source>
</evidence>
<gene>
    <name evidence="1" type="ORF">FRX31_026659</name>
</gene>
<protein>
    <submittedName>
        <fullName evidence="1">Uncharacterized protein</fullName>
    </submittedName>
</protein>
<reference evidence="1 2" key="1">
    <citation type="submission" date="2020-06" db="EMBL/GenBank/DDBJ databases">
        <title>Transcriptomic and genomic resources for Thalictrum thalictroides and T. hernandezii: Facilitating candidate gene discovery in an emerging model plant lineage.</title>
        <authorList>
            <person name="Arias T."/>
            <person name="Riano-Pachon D.M."/>
            <person name="Di Stilio V.S."/>
        </authorList>
    </citation>
    <scope>NUCLEOTIDE SEQUENCE [LARGE SCALE GENOMIC DNA]</scope>
    <source>
        <strain evidence="2">cv. WT478/WT964</strain>
        <tissue evidence="1">Leaves</tissue>
    </source>
</reference>
<dbReference type="AlphaFoldDB" id="A0A7J6VF77"/>
<comment type="caution">
    <text evidence="1">The sequence shown here is derived from an EMBL/GenBank/DDBJ whole genome shotgun (WGS) entry which is preliminary data.</text>
</comment>
<keyword evidence="2" id="KW-1185">Reference proteome</keyword>
<organism evidence="1 2">
    <name type="scientific">Thalictrum thalictroides</name>
    <name type="common">Rue-anemone</name>
    <name type="synonym">Anemone thalictroides</name>
    <dbReference type="NCBI Taxonomy" id="46969"/>
    <lineage>
        <taxon>Eukaryota</taxon>
        <taxon>Viridiplantae</taxon>
        <taxon>Streptophyta</taxon>
        <taxon>Embryophyta</taxon>
        <taxon>Tracheophyta</taxon>
        <taxon>Spermatophyta</taxon>
        <taxon>Magnoliopsida</taxon>
        <taxon>Ranunculales</taxon>
        <taxon>Ranunculaceae</taxon>
        <taxon>Thalictroideae</taxon>
        <taxon>Thalictrum</taxon>
    </lineage>
</organism>
<evidence type="ECO:0000313" key="2">
    <source>
        <dbReference type="Proteomes" id="UP000554482"/>
    </source>
</evidence>
<proteinExistence type="predicted"/>
<sequence length="157" mass="18151">MFVSLLSRNSQAGSCFGPLENGWYRKISSEKSGDGVFTFQPHAQQHGGGEYQDQVRAWKRIKVFPVEYHIAIVIDNFHHLKFFLRLRIFLNCGTHRRRYDVNIHNCAQESCRVAQLCKSHSVEGHHFDRDSHVKEHAENNIGIAILYIQGQGYKLII</sequence>
<dbReference type="Proteomes" id="UP000554482">
    <property type="component" value="Unassembled WGS sequence"/>
</dbReference>
<name>A0A7J6VF77_THATH</name>